<gene>
    <name evidence="1" type="ORF">TSUD_378890</name>
</gene>
<evidence type="ECO:0000313" key="2">
    <source>
        <dbReference type="Proteomes" id="UP000242715"/>
    </source>
</evidence>
<name>A0A2Z6NA87_TRISU</name>
<keyword evidence="2" id="KW-1185">Reference proteome</keyword>
<evidence type="ECO:0000313" key="1">
    <source>
        <dbReference type="EMBL" id="GAU39013.1"/>
    </source>
</evidence>
<dbReference type="Proteomes" id="UP000242715">
    <property type="component" value="Unassembled WGS sequence"/>
</dbReference>
<proteinExistence type="predicted"/>
<accession>A0A2Z6NA87</accession>
<organism evidence="1 2">
    <name type="scientific">Trifolium subterraneum</name>
    <name type="common">Subterranean clover</name>
    <dbReference type="NCBI Taxonomy" id="3900"/>
    <lineage>
        <taxon>Eukaryota</taxon>
        <taxon>Viridiplantae</taxon>
        <taxon>Streptophyta</taxon>
        <taxon>Embryophyta</taxon>
        <taxon>Tracheophyta</taxon>
        <taxon>Spermatophyta</taxon>
        <taxon>Magnoliopsida</taxon>
        <taxon>eudicotyledons</taxon>
        <taxon>Gunneridae</taxon>
        <taxon>Pentapetalae</taxon>
        <taxon>rosids</taxon>
        <taxon>fabids</taxon>
        <taxon>Fabales</taxon>
        <taxon>Fabaceae</taxon>
        <taxon>Papilionoideae</taxon>
        <taxon>50 kb inversion clade</taxon>
        <taxon>NPAAA clade</taxon>
        <taxon>Hologalegina</taxon>
        <taxon>IRL clade</taxon>
        <taxon>Trifolieae</taxon>
        <taxon>Trifolium</taxon>
    </lineage>
</organism>
<protein>
    <submittedName>
        <fullName evidence="1">Uncharacterized protein</fullName>
    </submittedName>
</protein>
<sequence length="75" mass="8569">MASDWFWFVSGFSSCELIGGVGRFRIIAGRFSFWVGLVLDMRVRGLWVFCMWASASVMSAEKVNDLIEPLSWVKE</sequence>
<dbReference type="EMBL" id="DF973740">
    <property type="protein sequence ID" value="GAU39013.1"/>
    <property type="molecule type" value="Genomic_DNA"/>
</dbReference>
<dbReference type="AlphaFoldDB" id="A0A2Z6NA87"/>
<reference evidence="2" key="1">
    <citation type="journal article" date="2017" name="Front. Plant Sci.">
        <title>Climate Clever Clovers: New Paradigm to Reduce the Environmental Footprint of Ruminants by Breeding Low Methanogenic Forages Utilizing Haplotype Variation.</title>
        <authorList>
            <person name="Kaur P."/>
            <person name="Appels R."/>
            <person name="Bayer P.E."/>
            <person name="Keeble-Gagnere G."/>
            <person name="Wang J."/>
            <person name="Hirakawa H."/>
            <person name="Shirasawa K."/>
            <person name="Vercoe P."/>
            <person name="Stefanova K."/>
            <person name="Durmic Z."/>
            <person name="Nichols P."/>
            <person name="Revell C."/>
            <person name="Isobe S.N."/>
            <person name="Edwards D."/>
            <person name="Erskine W."/>
        </authorList>
    </citation>
    <scope>NUCLEOTIDE SEQUENCE [LARGE SCALE GENOMIC DNA]</scope>
    <source>
        <strain evidence="2">cv. Daliak</strain>
    </source>
</reference>